<dbReference type="Proteomes" id="UP000429607">
    <property type="component" value="Unassembled WGS sequence"/>
</dbReference>
<dbReference type="AlphaFoldDB" id="A0A6A4FG08"/>
<name>A0A6A4FG08_9STRA</name>
<evidence type="ECO:0000313" key="2">
    <source>
        <dbReference type="EMBL" id="KAE9033754.1"/>
    </source>
</evidence>
<evidence type="ECO:0000256" key="1">
    <source>
        <dbReference type="SAM" id="SignalP"/>
    </source>
</evidence>
<comment type="caution">
    <text evidence="4">The sequence shown here is derived from an EMBL/GenBank/DDBJ whole genome shotgun (WGS) entry which is preliminary data.</text>
</comment>
<feature type="chain" id="PRO_5036167671" evidence="1">
    <location>
        <begin position="18"/>
        <end position="60"/>
    </location>
</feature>
<evidence type="ECO:0000313" key="4">
    <source>
        <dbReference type="EMBL" id="KAE9342275.1"/>
    </source>
</evidence>
<gene>
    <name evidence="3" type="ORF">PR001_g8961</name>
    <name evidence="2" type="ORF">PR002_g8500</name>
    <name evidence="4" type="ORF">PR003_g9567</name>
</gene>
<evidence type="ECO:0000313" key="3">
    <source>
        <dbReference type="EMBL" id="KAE9036160.1"/>
    </source>
</evidence>
<dbReference type="Proteomes" id="UP000435112">
    <property type="component" value="Unassembled WGS sequence"/>
</dbReference>
<evidence type="ECO:0000313" key="5">
    <source>
        <dbReference type="Proteomes" id="UP000429607"/>
    </source>
</evidence>
<evidence type="ECO:0000313" key="7">
    <source>
        <dbReference type="Proteomes" id="UP000435112"/>
    </source>
</evidence>
<evidence type="ECO:0000313" key="6">
    <source>
        <dbReference type="Proteomes" id="UP000434957"/>
    </source>
</evidence>
<accession>A0A6A4FG08</accession>
<keyword evidence="6" id="KW-1185">Reference proteome</keyword>
<proteinExistence type="predicted"/>
<dbReference type="EMBL" id="QXFV01000485">
    <property type="protein sequence ID" value="KAE9036160.1"/>
    <property type="molecule type" value="Genomic_DNA"/>
</dbReference>
<dbReference type="Proteomes" id="UP000434957">
    <property type="component" value="Unassembled WGS sequence"/>
</dbReference>
<sequence length="60" mass="6867">MDTGSVTLLSLCSLCGSLNLQLETSWLNFAAVPRRTVHSVNFTLSRMSKYIFHVQQYNTW</sequence>
<organism evidence="4 6">
    <name type="scientific">Phytophthora rubi</name>
    <dbReference type="NCBI Taxonomy" id="129364"/>
    <lineage>
        <taxon>Eukaryota</taxon>
        <taxon>Sar</taxon>
        <taxon>Stramenopiles</taxon>
        <taxon>Oomycota</taxon>
        <taxon>Peronosporomycetes</taxon>
        <taxon>Peronosporales</taxon>
        <taxon>Peronosporaceae</taxon>
        <taxon>Phytophthora</taxon>
    </lineage>
</organism>
<dbReference type="EMBL" id="QXFU01000429">
    <property type="protein sequence ID" value="KAE9033754.1"/>
    <property type="molecule type" value="Genomic_DNA"/>
</dbReference>
<keyword evidence="1" id="KW-0732">Signal</keyword>
<dbReference type="EMBL" id="QXFT01000498">
    <property type="protein sequence ID" value="KAE9342275.1"/>
    <property type="molecule type" value="Genomic_DNA"/>
</dbReference>
<protein>
    <submittedName>
        <fullName evidence="4">Uncharacterized protein</fullName>
    </submittedName>
</protein>
<feature type="signal peptide" evidence="1">
    <location>
        <begin position="1"/>
        <end position="17"/>
    </location>
</feature>
<reference evidence="4 6" key="1">
    <citation type="submission" date="2018-08" db="EMBL/GenBank/DDBJ databases">
        <title>Genomic investigation of the strawberry pathogen Phytophthora fragariae indicates pathogenicity is determined by transcriptional variation in three key races.</title>
        <authorList>
            <person name="Adams T.M."/>
            <person name="Armitage A.D."/>
            <person name="Sobczyk M.K."/>
            <person name="Bates H.J."/>
            <person name="Dunwell J.M."/>
            <person name="Nellist C.F."/>
            <person name="Harrison R.J."/>
        </authorList>
    </citation>
    <scope>NUCLEOTIDE SEQUENCE [LARGE SCALE GENOMIC DNA]</scope>
    <source>
        <strain evidence="3 5">SCRP249</strain>
        <strain evidence="2 7">SCRP324</strain>
        <strain evidence="4 6">SCRP333</strain>
    </source>
</reference>